<dbReference type="Pfam" id="PF00271">
    <property type="entry name" value="Helicase_C"/>
    <property type="match status" value="1"/>
</dbReference>
<evidence type="ECO:0000256" key="8">
    <source>
        <dbReference type="ARBA" id="ARBA00023125"/>
    </source>
</evidence>
<dbReference type="InterPro" id="IPR009057">
    <property type="entry name" value="Homeodomain-like_sf"/>
</dbReference>
<dbReference type="CDD" id="cd00167">
    <property type="entry name" value="SANT"/>
    <property type="match status" value="1"/>
</dbReference>
<gene>
    <name evidence="14" type="ORF">BSAL_92810</name>
</gene>
<evidence type="ECO:0000256" key="6">
    <source>
        <dbReference type="ARBA" id="ARBA00022840"/>
    </source>
</evidence>
<keyword evidence="7" id="KW-0156">Chromatin regulator</keyword>
<evidence type="ECO:0000256" key="3">
    <source>
        <dbReference type="ARBA" id="ARBA00022741"/>
    </source>
</evidence>
<name>A0A0S4J909_BODSA</name>
<dbReference type="InterPro" id="IPR027417">
    <property type="entry name" value="P-loop_NTPase"/>
</dbReference>
<comment type="subcellular location">
    <subcellularLocation>
        <location evidence="1">Nucleus</location>
    </subcellularLocation>
</comment>
<dbReference type="CDD" id="cd18793">
    <property type="entry name" value="SF2_C_SNF"/>
    <property type="match status" value="1"/>
</dbReference>
<feature type="coiled-coil region" evidence="10">
    <location>
        <begin position="1031"/>
        <end position="1058"/>
    </location>
</feature>
<dbReference type="InterPro" id="IPR015195">
    <property type="entry name" value="SLIDE"/>
</dbReference>
<keyword evidence="3" id="KW-0547">Nucleotide-binding</keyword>
<dbReference type="Gene3D" id="3.30.70.330">
    <property type="match status" value="1"/>
</dbReference>
<dbReference type="SUPFAM" id="SSF52540">
    <property type="entry name" value="P-loop containing nucleoside triphosphate hydrolases"/>
    <property type="match status" value="2"/>
</dbReference>
<dbReference type="SUPFAM" id="SSF101224">
    <property type="entry name" value="HAND domain of the nucleosome remodeling ATPase ISWI"/>
    <property type="match status" value="1"/>
</dbReference>
<feature type="region of interest" description="Disordered" evidence="11">
    <location>
        <begin position="166"/>
        <end position="187"/>
    </location>
</feature>
<dbReference type="GO" id="GO:0140658">
    <property type="term" value="F:ATP-dependent chromatin remodeler activity"/>
    <property type="evidence" value="ECO:0007669"/>
    <property type="project" value="TreeGrafter"/>
</dbReference>
<evidence type="ECO:0000256" key="9">
    <source>
        <dbReference type="ARBA" id="ARBA00023242"/>
    </source>
</evidence>
<dbReference type="GO" id="GO:0000785">
    <property type="term" value="C:chromatin"/>
    <property type="evidence" value="ECO:0007669"/>
    <property type="project" value="TreeGrafter"/>
</dbReference>
<dbReference type="CDD" id="cd00590">
    <property type="entry name" value="RRM_SF"/>
    <property type="match status" value="1"/>
</dbReference>
<evidence type="ECO:0000259" key="12">
    <source>
        <dbReference type="PROSITE" id="PS51192"/>
    </source>
</evidence>
<dbReference type="SUPFAM" id="SSF46689">
    <property type="entry name" value="Homeodomain-like"/>
    <property type="match status" value="1"/>
</dbReference>
<reference evidence="15" key="1">
    <citation type="submission" date="2015-09" db="EMBL/GenBank/DDBJ databases">
        <authorList>
            <consortium name="Pathogen Informatics"/>
        </authorList>
    </citation>
    <scope>NUCLEOTIDE SEQUENCE [LARGE SCALE GENOMIC DNA]</scope>
    <source>
        <strain evidence="15">Lake Konstanz</strain>
    </source>
</reference>
<dbReference type="PANTHER" id="PTHR45623:SF49">
    <property type="entry name" value="SWI_SNF-RELATED MATRIX-ASSOCIATED ACTIN-DEPENDENT REGULATOR OF CHROMATIN SUBFAMILY A MEMBER 5"/>
    <property type="match status" value="1"/>
</dbReference>
<dbReference type="GO" id="GO:0005634">
    <property type="term" value="C:nucleus"/>
    <property type="evidence" value="ECO:0007669"/>
    <property type="project" value="UniProtKB-SubCell"/>
</dbReference>
<dbReference type="SMART" id="SM00490">
    <property type="entry name" value="HELICc"/>
    <property type="match status" value="1"/>
</dbReference>
<dbReference type="GO" id="GO:0042393">
    <property type="term" value="F:histone binding"/>
    <property type="evidence" value="ECO:0007669"/>
    <property type="project" value="TreeGrafter"/>
</dbReference>
<protein>
    <submittedName>
        <fullName evidence="14">DNA-dependent ATPase, putative</fullName>
    </submittedName>
</protein>
<dbReference type="GO" id="GO:0034728">
    <property type="term" value="P:nucleosome organization"/>
    <property type="evidence" value="ECO:0007669"/>
    <property type="project" value="TreeGrafter"/>
</dbReference>
<dbReference type="Proteomes" id="UP000051952">
    <property type="component" value="Unassembled WGS sequence"/>
</dbReference>
<dbReference type="GO" id="GO:0003677">
    <property type="term" value="F:DNA binding"/>
    <property type="evidence" value="ECO:0007669"/>
    <property type="project" value="UniProtKB-KW"/>
</dbReference>
<dbReference type="InterPro" id="IPR038718">
    <property type="entry name" value="SNF2-like_sf"/>
</dbReference>
<feature type="domain" description="Helicase ATP-binding" evidence="12">
    <location>
        <begin position="215"/>
        <end position="383"/>
    </location>
</feature>
<feature type="domain" description="Helicase C-terminal" evidence="13">
    <location>
        <begin position="513"/>
        <end position="667"/>
    </location>
</feature>
<dbReference type="InterPro" id="IPR036306">
    <property type="entry name" value="ISWI_HAND-dom_sf"/>
</dbReference>
<comment type="similarity">
    <text evidence="2">Belongs to the SNF2/RAD54 helicase family. ISWI subfamily.</text>
</comment>
<evidence type="ECO:0000256" key="7">
    <source>
        <dbReference type="ARBA" id="ARBA00022853"/>
    </source>
</evidence>
<dbReference type="PANTHER" id="PTHR45623">
    <property type="entry name" value="CHROMODOMAIN-HELICASE-DNA-BINDING PROTEIN 3-RELATED-RELATED"/>
    <property type="match status" value="1"/>
</dbReference>
<dbReference type="SUPFAM" id="SSF54928">
    <property type="entry name" value="RNA-binding domain, RBD"/>
    <property type="match status" value="1"/>
</dbReference>
<evidence type="ECO:0000259" key="13">
    <source>
        <dbReference type="PROSITE" id="PS51194"/>
    </source>
</evidence>
<dbReference type="SMART" id="SM00487">
    <property type="entry name" value="DEXDc"/>
    <property type="match status" value="1"/>
</dbReference>
<keyword evidence="6" id="KW-0067">ATP-binding</keyword>
<dbReference type="OMA" id="QMASFNS"/>
<feature type="region of interest" description="Disordered" evidence="11">
    <location>
        <begin position="924"/>
        <end position="952"/>
    </location>
</feature>
<dbReference type="Gene3D" id="3.40.50.10810">
    <property type="entry name" value="Tandem AAA-ATPase domain"/>
    <property type="match status" value="1"/>
</dbReference>
<keyword evidence="10" id="KW-0175">Coiled coil</keyword>
<dbReference type="Pfam" id="PF00176">
    <property type="entry name" value="SNF2-rel_dom"/>
    <property type="match status" value="1"/>
</dbReference>
<dbReference type="InterPro" id="IPR000330">
    <property type="entry name" value="SNF2_N"/>
</dbReference>
<evidence type="ECO:0000256" key="4">
    <source>
        <dbReference type="ARBA" id="ARBA00022801"/>
    </source>
</evidence>
<dbReference type="FunFam" id="3.40.50.10810:FF:000005">
    <property type="entry name" value="Photoperiod-independent early flowering 1"/>
    <property type="match status" value="1"/>
</dbReference>
<proteinExistence type="inferred from homology"/>
<dbReference type="Gene3D" id="1.10.10.60">
    <property type="entry name" value="Homeodomain-like"/>
    <property type="match status" value="1"/>
</dbReference>
<evidence type="ECO:0000256" key="2">
    <source>
        <dbReference type="ARBA" id="ARBA00009687"/>
    </source>
</evidence>
<dbReference type="InterPro" id="IPR001650">
    <property type="entry name" value="Helicase_C-like"/>
</dbReference>
<accession>A0A0S4J909</accession>
<dbReference type="GO" id="GO:0031491">
    <property type="term" value="F:nucleosome binding"/>
    <property type="evidence" value="ECO:0007669"/>
    <property type="project" value="InterPro"/>
</dbReference>
<dbReference type="VEuPathDB" id="TriTrypDB:BSAL_92810"/>
<dbReference type="InterPro" id="IPR035979">
    <property type="entry name" value="RBD_domain_sf"/>
</dbReference>
<dbReference type="GO" id="GO:0005524">
    <property type="term" value="F:ATP binding"/>
    <property type="evidence" value="ECO:0007669"/>
    <property type="project" value="UniProtKB-KW"/>
</dbReference>
<keyword evidence="15" id="KW-1185">Reference proteome</keyword>
<evidence type="ECO:0000313" key="14">
    <source>
        <dbReference type="EMBL" id="CUG86374.1"/>
    </source>
</evidence>
<evidence type="ECO:0000313" key="15">
    <source>
        <dbReference type="Proteomes" id="UP000051952"/>
    </source>
</evidence>
<dbReference type="OrthoDB" id="5857104at2759"/>
<dbReference type="PROSITE" id="PS51194">
    <property type="entry name" value="HELICASE_CTER"/>
    <property type="match status" value="1"/>
</dbReference>
<dbReference type="InterPro" id="IPR049730">
    <property type="entry name" value="SNF2/RAD54-like_C"/>
</dbReference>
<dbReference type="AlphaFoldDB" id="A0A0S4J909"/>
<dbReference type="Gene3D" id="3.40.50.300">
    <property type="entry name" value="P-loop containing nucleotide triphosphate hydrolases"/>
    <property type="match status" value="1"/>
</dbReference>
<evidence type="ECO:0000256" key="5">
    <source>
        <dbReference type="ARBA" id="ARBA00022806"/>
    </source>
</evidence>
<dbReference type="GO" id="GO:0004386">
    <property type="term" value="F:helicase activity"/>
    <property type="evidence" value="ECO:0007669"/>
    <property type="project" value="UniProtKB-KW"/>
</dbReference>
<keyword evidence="4" id="KW-0378">Hydrolase</keyword>
<feature type="region of interest" description="Disordered" evidence="11">
    <location>
        <begin position="1144"/>
        <end position="1180"/>
    </location>
</feature>
<feature type="compositionally biased region" description="Basic and acidic residues" evidence="11">
    <location>
        <begin position="1"/>
        <end position="15"/>
    </location>
</feature>
<keyword evidence="8" id="KW-0238">DNA-binding</keyword>
<keyword evidence="9" id="KW-0539">Nucleus</keyword>
<dbReference type="PROSITE" id="PS51192">
    <property type="entry name" value="HELICASE_ATP_BIND_1"/>
    <property type="match status" value="1"/>
</dbReference>
<feature type="region of interest" description="Disordered" evidence="11">
    <location>
        <begin position="1"/>
        <end position="34"/>
    </location>
</feature>
<evidence type="ECO:0000256" key="11">
    <source>
        <dbReference type="SAM" id="MobiDB-lite"/>
    </source>
</evidence>
<dbReference type="InterPro" id="IPR012677">
    <property type="entry name" value="Nucleotide-bd_a/b_plait_sf"/>
</dbReference>
<organism evidence="14 15">
    <name type="scientific">Bodo saltans</name>
    <name type="common">Flagellated protozoan</name>
    <dbReference type="NCBI Taxonomy" id="75058"/>
    <lineage>
        <taxon>Eukaryota</taxon>
        <taxon>Discoba</taxon>
        <taxon>Euglenozoa</taxon>
        <taxon>Kinetoplastea</taxon>
        <taxon>Metakinetoplastina</taxon>
        <taxon>Eubodonida</taxon>
        <taxon>Bodonidae</taxon>
        <taxon>Bodo</taxon>
    </lineage>
</organism>
<dbReference type="InterPro" id="IPR001005">
    <property type="entry name" value="SANT/Myb"/>
</dbReference>
<dbReference type="EMBL" id="CYKH01001285">
    <property type="protein sequence ID" value="CUG86374.1"/>
    <property type="molecule type" value="Genomic_DNA"/>
</dbReference>
<sequence length="1180" mass="133820">MVPQSSRHDDEESQQHPRQSAAARPHRRIRQRPDLLMASPQERLLADKSADQLYEQLWMGALRSGEDVNAPEVPVVVPGYEPATYDKKKGHAVAVEARQRLDAVHNHRMDMLKTLRGSKSHKELEPFERILIETQYWMGVEEWHSGASQSSSSAVAKKALSSLHRNAGRRATGAADDETSQSGAATDVSYHIPETPSYIRGKLRDYQIEGVNWILGLHNRCINGILADEMGLGKTFQTIATLATLKFTYGLPGPHLVVCPKSVVGNWYREVRQWCPSLSVFKFHAPSSIRPLMVKAHLHPTNNLKYDIIVTTFEMIISELSTFKKIPWQYLIVDEAHKLKNEESRAHSSLAMLKTNWRLIITGTPLQNNLRELWALLHFLSPELFTDGSSFEDWFDSSSGHEDTNAITRMHLILAPVMIRRLKADVNTGIPPKKEIYVSCSLSRRQREWYSTVVAKDAELLNKQSGGNLSRLNNIIMQLRKVVNHPYLMFGGEDGPPFKTDEGIIKHSGKMTVLDMLLRKLRQDKEGKHKVLIFSQFTSMLDVIEDYLSMMGYGYCRIDGSTTGLDREMQMAQFNAPNSEYFVFLLSTRAGGLGINLQAANHVVLYDSDWNPQMDLQAQDRAHRIGQKRSVRIYRFITDGTMEERIYKRALKKLYLDAMVVQQGRIQGGSNKRSNGTAEELLSMIRFGAEEIFKSRGKDVTEADIEQLLADGEAKQSALEGELKTSCQQSLASFKLGADEENLYEFEGITYNERDAAESKSLHIELPESIVGSVSQDELLDLCIPYGEISKCILHPNLKEAIVSFRSVLGAVDAKKALTKTKNWTIHFASRETATNLVSREMIDACFNTGAEKLGRGQRVREAVVFYSDEDVARLQQKREKAPPLKIPKPPHFPPWQLYNATRLIEIHNAEVAIMVRNWRMKHDRDDNASPRPGTSPTAANEDGTMPSAGDIEDLTLSNQEQEEKERLLSEGFPTWSNREFIRLRAAITTGKVGITDFRGISARVETKTEGEVRDYMQALLERGPRCIAKFDAIEASVKKAERKRKEEQDLLEATKWKVENVVGNAEENLKFPSSTARYDINIDRRMFLAAYDRGLDVVSTIGQEMRMSPDLRFDVYYQTRQDAFYSSRLLQLMTQVCREWKQPEESGMTLTDRTRRSKRTREGDVVESPEAPSVAEDEV</sequence>
<dbReference type="GO" id="GO:0016887">
    <property type="term" value="F:ATP hydrolysis activity"/>
    <property type="evidence" value="ECO:0007669"/>
    <property type="project" value="TreeGrafter"/>
</dbReference>
<keyword evidence="5" id="KW-0347">Helicase</keyword>
<dbReference type="Pfam" id="PF09111">
    <property type="entry name" value="SLIDE"/>
    <property type="match status" value="1"/>
</dbReference>
<dbReference type="InterPro" id="IPR014001">
    <property type="entry name" value="Helicase_ATP-bd"/>
</dbReference>
<evidence type="ECO:0000256" key="1">
    <source>
        <dbReference type="ARBA" id="ARBA00004123"/>
    </source>
</evidence>
<evidence type="ECO:0000256" key="10">
    <source>
        <dbReference type="SAM" id="Coils"/>
    </source>
</evidence>